<dbReference type="Pfam" id="PF02373">
    <property type="entry name" value="JmjC"/>
    <property type="match status" value="1"/>
</dbReference>
<dbReference type="SUPFAM" id="SSF51197">
    <property type="entry name" value="Clavaminate synthase-like"/>
    <property type="match status" value="1"/>
</dbReference>
<dbReference type="PANTHER" id="PTHR14017:SF1">
    <property type="entry name" value="LD02225P"/>
    <property type="match status" value="1"/>
</dbReference>
<sequence length="1144" mass="127136">MLDEITSVEVRQWEDNDATRDRVLGPPIVIARGLIPVDEPKFELEELRRSYGSRRVDMVVQLPIDELPGEGWDLPPQWSRNASLGPYIDRMILERGRVESESGREGAFEPGSDEEGDEPSASRSMMVTPPRDTSRGRKRPVLRCGRMKTFAANVDMDKMTDQLDSLEAMMPTYLRWGGEFDMLRFARQTVPGVTFPQLYFKVEGNWTGGHEENLRLSSVNCNHGPGSSRWYAIDAEHAGRLREFVSRNYSVDIYVREGNWWPRDLKSIVEAGIPVRTGIQRPGDVVVLRGSTLHWVVAESPAVHSSWNFGVCDAAQLKEALDRAILNDLRQTCVPNIVPVRTLVCDLARAILDETKPGRRHYLGGGGGGGVARRNRKDGNVVLTISSARRLTKVVEERPRASCERMLDRARSDKNLLEIVAACVANTLELEAVNIRKVARSRVTIELEPEGALVMRCDACAHELPLVYMRCNTCLGSKRHATKPFLCADCGAAHRSDLAHDKKHNVIAIAKGSLSELRRLAVRLESLRQRLATDGRPLLVTKDVGSATNRYRDRRLTETALFPVFDRAHVRRRAARTRQTTTSKARTSLNVFAASCSSRQPAPRLAVVESAGILLRRDERSEPAEVPPAKRPRLKKDQNKGAESAPQSLKKNKKKKARPPKTQHHFSAYSSAASAAVPPPPPYDVVVVGQRCSRGLQTERIYGAMADPRDATAKLISVRQQRSERLWHASPQQSSKRCESPPRTQSSRALAPRADDDDGADPCPTLASISPQILSAPNWYHGQGRAVSYENRAAARAYDALYDQRIFDGGVTYAQHDQRDPTWNCWSQVDETRAHYEAHVVGVSSEDVTNRFASLDMPSVVSSSVNRAETFDPLQYLAAATIDDFSNASPPGVFSQRSSPNDGNLQWSLDSSQQRVLPPGSGITFDSSRREPMLGRAASQCVPLGNESSQHVGVGLSQRTDIINASQHIPMMGADESFQLAQLESFQREPSSLESSQRVLLGMEAEQRALLGLESSSQRCLPTGFESSSQRCLPTGFESSSQRCFPMGFESSSQRLPMGFESSYHERLPMGFESSSHDHLPMGFETSSELRGLWSNQSMPTDVDPSQRIRSMALADVSRVFKTSAVNGYRVETPIQYADVPWEF</sequence>
<feature type="region of interest" description="Disordered" evidence="3">
    <location>
        <begin position="722"/>
        <end position="767"/>
    </location>
</feature>
<protein>
    <recommendedName>
        <fullName evidence="4">JmjC domain-containing protein</fullName>
    </recommendedName>
</protein>
<dbReference type="GO" id="GO:0031490">
    <property type="term" value="F:chromatin DNA binding"/>
    <property type="evidence" value="ECO:0007669"/>
    <property type="project" value="TreeGrafter"/>
</dbReference>
<dbReference type="GO" id="GO:0000978">
    <property type="term" value="F:RNA polymerase II cis-regulatory region sequence-specific DNA binding"/>
    <property type="evidence" value="ECO:0007669"/>
    <property type="project" value="TreeGrafter"/>
</dbReference>
<keyword evidence="2" id="KW-0539">Nucleus</keyword>
<feature type="region of interest" description="Disordered" evidence="3">
    <location>
        <begin position="619"/>
        <end position="679"/>
    </location>
</feature>
<dbReference type="AlphaFoldDB" id="A0AAD7UJN5"/>
<keyword evidence="6" id="KW-1185">Reference proteome</keyword>
<comment type="subcellular location">
    <subcellularLocation>
        <location evidence="1">Nucleus</location>
    </subcellularLocation>
</comment>
<dbReference type="InterPro" id="IPR003347">
    <property type="entry name" value="JmjC_dom"/>
</dbReference>
<evidence type="ECO:0000259" key="4">
    <source>
        <dbReference type="PROSITE" id="PS51184"/>
    </source>
</evidence>
<evidence type="ECO:0000313" key="5">
    <source>
        <dbReference type="EMBL" id="KAJ8609478.1"/>
    </source>
</evidence>
<comment type="caution">
    <text evidence="5">The sequence shown here is derived from an EMBL/GenBank/DDBJ whole genome shotgun (WGS) entry which is preliminary data.</text>
</comment>
<feature type="domain" description="JmjC" evidence="4">
    <location>
        <begin position="159"/>
        <end position="326"/>
    </location>
</feature>
<dbReference type="SMART" id="SM00558">
    <property type="entry name" value="JmjC"/>
    <property type="match status" value="1"/>
</dbReference>
<feature type="region of interest" description="Disordered" evidence="3">
    <location>
        <begin position="98"/>
        <end position="138"/>
    </location>
</feature>
<dbReference type="Proteomes" id="UP001230188">
    <property type="component" value="Unassembled WGS sequence"/>
</dbReference>
<reference evidence="5" key="1">
    <citation type="submission" date="2023-01" db="EMBL/GenBank/DDBJ databases">
        <title>Metagenome sequencing of chrysophaentin producing Chrysophaeum taylorii.</title>
        <authorList>
            <person name="Davison J."/>
            <person name="Bewley C."/>
        </authorList>
    </citation>
    <scope>NUCLEOTIDE SEQUENCE</scope>
    <source>
        <strain evidence="5">NIES-1699</strain>
    </source>
</reference>
<feature type="compositionally biased region" description="Low complexity" evidence="3">
    <location>
        <begin position="667"/>
        <end position="676"/>
    </location>
</feature>
<evidence type="ECO:0000256" key="3">
    <source>
        <dbReference type="SAM" id="MobiDB-lite"/>
    </source>
</evidence>
<evidence type="ECO:0000313" key="6">
    <source>
        <dbReference type="Proteomes" id="UP001230188"/>
    </source>
</evidence>
<feature type="compositionally biased region" description="Basic and acidic residues" evidence="3">
    <location>
        <begin position="98"/>
        <end position="107"/>
    </location>
</feature>
<dbReference type="InterPro" id="IPR051630">
    <property type="entry name" value="Corepressor-Demethylase"/>
</dbReference>
<organism evidence="5 6">
    <name type="scientific">Chrysophaeum taylorii</name>
    <dbReference type="NCBI Taxonomy" id="2483200"/>
    <lineage>
        <taxon>Eukaryota</taxon>
        <taxon>Sar</taxon>
        <taxon>Stramenopiles</taxon>
        <taxon>Ochrophyta</taxon>
        <taxon>Pelagophyceae</taxon>
        <taxon>Pelagomonadales</taxon>
        <taxon>Pelagomonadaceae</taxon>
        <taxon>Chrysophaeum</taxon>
    </lineage>
</organism>
<dbReference type="PROSITE" id="PS51184">
    <property type="entry name" value="JMJC"/>
    <property type="match status" value="1"/>
</dbReference>
<name>A0AAD7UJN5_9STRA</name>
<evidence type="ECO:0000256" key="1">
    <source>
        <dbReference type="ARBA" id="ARBA00004123"/>
    </source>
</evidence>
<dbReference type="Gene3D" id="2.60.120.650">
    <property type="entry name" value="Cupin"/>
    <property type="match status" value="1"/>
</dbReference>
<dbReference type="GO" id="GO:0005634">
    <property type="term" value="C:nucleus"/>
    <property type="evidence" value="ECO:0007669"/>
    <property type="project" value="UniProtKB-SubCell"/>
</dbReference>
<dbReference type="PANTHER" id="PTHR14017">
    <property type="entry name" value="LYSINE-SPECIFIC DEMETHYLASE"/>
    <property type="match status" value="1"/>
</dbReference>
<feature type="compositionally biased region" description="Basic residues" evidence="3">
    <location>
        <begin position="650"/>
        <end position="664"/>
    </location>
</feature>
<dbReference type="GO" id="GO:0010468">
    <property type="term" value="P:regulation of gene expression"/>
    <property type="evidence" value="ECO:0007669"/>
    <property type="project" value="TreeGrafter"/>
</dbReference>
<dbReference type="EMBL" id="JAQMWT010000139">
    <property type="protein sequence ID" value="KAJ8609478.1"/>
    <property type="molecule type" value="Genomic_DNA"/>
</dbReference>
<evidence type="ECO:0000256" key="2">
    <source>
        <dbReference type="ARBA" id="ARBA00023242"/>
    </source>
</evidence>
<accession>A0AAD7UJN5</accession>
<proteinExistence type="predicted"/>
<gene>
    <name evidence="5" type="ORF">CTAYLR_005426</name>
</gene>